<dbReference type="SMART" id="SM00340">
    <property type="entry name" value="HALZ"/>
    <property type="match status" value="1"/>
</dbReference>
<keyword evidence="10" id="KW-0175">Coiled coil</keyword>
<dbReference type="InterPro" id="IPR003106">
    <property type="entry name" value="Leu_zip_homeo"/>
</dbReference>
<proteinExistence type="inferred from homology"/>
<dbReference type="PROSITE" id="PS00027">
    <property type="entry name" value="HOMEOBOX_1"/>
    <property type="match status" value="1"/>
</dbReference>
<gene>
    <name evidence="13" type="ORF">E3N88_36003</name>
</gene>
<keyword evidence="5 8" id="KW-0371">Homeobox</keyword>
<evidence type="ECO:0000256" key="11">
    <source>
        <dbReference type="SAM" id="MobiDB-lite"/>
    </source>
</evidence>
<feature type="compositionally biased region" description="Basic and acidic residues" evidence="11">
    <location>
        <begin position="71"/>
        <end position="89"/>
    </location>
</feature>
<dbReference type="EMBL" id="SZYD01000017">
    <property type="protein sequence ID" value="KAD3068123.1"/>
    <property type="molecule type" value="Genomic_DNA"/>
</dbReference>
<organism evidence="13 14">
    <name type="scientific">Mikania micrantha</name>
    <name type="common">bitter vine</name>
    <dbReference type="NCBI Taxonomy" id="192012"/>
    <lineage>
        <taxon>Eukaryota</taxon>
        <taxon>Viridiplantae</taxon>
        <taxon>Streptophyta</taxon>
        <taxon>Embryophyta</taxon>
        <taxon>Tracheophyta</taxon>
        <taxon>Spermatophyta</taxon>
        <taxon>Magnoliopsida</taxon>
        <taxon>eudicotyledons</taxon>
        <taxon>Gunneridae</taxon>
        <taxon>Pentapetalae</taxon>
        <taxon>asterids</taxon>
        <taxon>campanulids</taxon>
        <taxon>Asterales</taxon>
        <taxon>Asteraceae</taxon>
        <taxon>Asteroideae</taxon>
        <taxon>Heliantheae alliance</taxon>
        <taxon>Eupatorieae</taxon>
        <taxon>Mikania</taxon>
    </lineage>
</organism>
<feature type="coiled-coil region" evidence="10">
    <location>
        <begin position="153"/>
        <end position="194"/>
    </location>
</feature>
<keyword evidence="7 8" id="KW-0539">Nucleus</keyword>
<comment type="subcellular location">
    <subcellularLocation>
        <location evidence="1 8 9">Nucleus</location>
    </subcellularLocation>
</comment>
<evidence type="ECO:0000256" key="3">
    <source>
        <dbReference type="ARBA" id="ARBA00023015"/>
    </source>
</evidence>
<keyword evidence="3" id="KW-0805">Transcription regulation</keyword>
<dbReference type="OrthoDB" id="6159439at2759"/>
<evidence type="ECO:0000256" key="2">
    <source>
        <dbReference type="ARBA" id="ARBA00006074"/>
    </source>
</evidence>
<comment type="similarity">
    <text evidence="2">Belongs to the HD-ZIP homeobox family. Class II subfamily.</text>
</comment>
<dbReference type="PANTHER" id="PTHR45714">
    <property type="entry name" value="HOMEOBOX-LEUCINE ZIPPER PROTEIN HAT14"/>
    <property type="match status" value="1"/>
</dbReference>
<evidence type="ECO:0000256" key="4">
    <source>
        <dbReference type="ARBA" id="ARBA00023125"/>
    </source>
</evidence>
<evidence type="ECO:0000259" key="12">
    <source>
        <dbReference type="PROSITE" id="PS50071"/>
    </source>
</evidence>
<dbReference type="InterPro" id="IPR009057">
    <property type="entry name" value="Homeodomain-like_sf"/>
</dbReference>
<accession>A0A5N6M5A9</accession>
<evidence type="ECO:0000256" key="1">
    <source>
        <dbReference type="ARBA" id="ARBA00004123"/>
    </source>
</evidence>
<feature type="region of interest" description="Disordered" evidence="11">
    <location>
        <begin position="42"/>
        <end position="98"/>
    </location>
</feature>
<keyword evidence="14" id="KW-1185">Reference proteome</keyword>
<sequence>MNKEKTCNTSLRLGIEVEVRKEKQSKQSKKGLWLDLSLPIHPKIEGSDHEDHDRMHDDEQKDDEDSIGSKISDHVSEKDEERRSTKRSDFSNSDIYVDNNSGGSRKKLKLSVEQITLLEDSFKIHSTLNTAQKQELAKKLHLLPRQIEVWFQNRRARTKLKQIEQECVFLKKRCATLSEENYRLKKELREAQHASLKTDHLQTPQPIYIGYKTTTETLHIFDKFGKDNEDKTRTILLNSIDDEFIEIWHNHHHQYRVAAGGSHKCKRQVTTEGLLPAEQLRHHVTVVVDDRGDEQPSSCSKGFVLRQSLEVHPHRKRRRRVRFRGYTCRSPLELQKQRLSYGFLQ</sequence>
<comment type="caution">
    <text evidence="13">The sequence shown here is derived from an EMBL/GenBank/DDBJ whole genome shotgun (WGS) entry which is preliminary data.</text>
</comment>
<evidence type="ECO:0000256" key="9">
    <source>
        <dbReference type="RuleBase" id="RU000682"/>
    </source>
</evidence>
<feature type="domain" description="Homeobox" evidence="12">
    <location>
        <begin position="101"/>
        <end position="161"/>
    </location>
</feature>
<dbReference type="AlphaFoldDB" id="A0A5N6M5A9"/>
<evidence type="ECO:0000313" key="13">
    <source>
        <dbReference type="EMBL" id="KAD3068123.1"/>
    </source>
</evidence>
<name>A0A5N6M5A9_9ASTR</name>
<reference evidence="13 14" key="1">
    <citation type="submission" date="2019-05" db="EMBL/GenBank/DDBJ databases">
        <title>Mikania micrantha, genome provides insights into the molecular mechanism of rapid growth.</title>
        <authorList>
            <person name="Liu B."/>
        </authorList>
    </citation>
    <scope>NUCLEOTIDE SEQUENCE [LARGE SCALE GENOMIC DNA]</scope>
    <source>
        <strain evidence="13">NLD-2019</strain>
        <tissue evidence="13">Leaf</tissue>
    </source>
</reference>
<evidence type="ECO:0000256" key="6">
    <source>
        <dbReference type="ARBA" id="ARBA00023163"/>
    </source>
</evidence>
<evidence type="ECO:0000256" key="10">
    <source>
        <dbReference type="SAM" id="Coils"/>
    </source>
</evidence>
<dbReference type="PROSITE" id="PS50071">
    <property type="entry name" value="HOMEOBOX_2"/>
    <property type="match status" value="1"/>
</dbReference>
<feature type="DNA-binding region" description="Homeobox" evidence="8">
    <location>
        <begin position="103"/>
        <end position="162"/>
    </location>
</feature>
<evidence type="ECO:0000256" key="5">
    <source>
        <dbReference type="ARBA" id="ARBA00023155"/>
    </source>
</evidence>
<dbReference type="InterPro" id="IPR017970">
    <property type="entry name" value="Homeobox_CS"/>
</dbReference>
<dbReference type="Proteomes" id="UP000326396">
    <property type="component" value="Linkage Group LG7"/>
</dbReference>
<dbReference type="Pfam" id="PF00046">
    <property type="entry name" value="Homeodomain"/>
    <property type="match status" value="1"/>
</dbReference>
<dbReference type="GO" id="GO:0000981">
    <property type="term" value="F:DNA-binding transcription factor activity, RNA polymerase II-specific"/>
    <property type="evidence" value="ECO:0007669"/>
    <property type="project" value="InterPro"/>
</dbReference>
<dbReference type="PANTHER" id="PTHR45714:SF72">
    <property type="entry name" value="HOMEOBOX-LEUCINE ZIPPER PROTEIN HOX26-RELATED"/>
    <property type="match status" value="1"/>
</dbReference>
<protein>
    <recommendedName>
        <fullName evidence="12">Homeobox domain-containing protein</fullName>
    </recommendedName>
</protein>
<dbReference type="GO" id="GO:0005634">
    <property type="term" value="C:nucleus"/>
    <property type="evidence" value="ECO:0007669"/>
    <property type="project" value="UniProtKB-SubCell"/>
</dbReference>
<dbReference type="GO" id="GO:0043565">
    <property type="term" value="F:sequence-specific DNA binding"/>
    <property type="evidence" value="ECO:0007669"/>
    <property type="project" value="InterPro"/>
</dbReference>
<keyword evidence="4 8" id="KW-0238">DNA-binding</keyword>
<dbReference type="CDD" id="cd00086">
    <property type="entry name" value="homeodomain"/>
    <property type="match status" value="1"/>
</dbReference>
<dbReference type="InterPro" id="IPR050762">
    <property type="entry name" value="HD-ZIP_Homeobox_LZ_Class_II"/>
</dbReference>
<evidence type="ECO:0000313" key="14">
    <source>
        <dbReference type="Proteomes" id="UP000326396"/>
    </source>
</evidence>
<evidence type="ECO:0000256" key="7">
    <source>
        <dbReference type="ARBA" id="ARBA00023242"/>
    </source>
</evidence>
<dbReference type="InterPro" id="IPR001356">
    <property type="entry name" value="HD"/>
</dbReference>
<dbReference type="Gene3D" id="1.10.10.60">
    <property type="entry name" value="Homeodomain-like"/>
    <property type="match status" value="1"/>
</dbReference>
<dbReference type="SMART" id="SM00389">
    <property type="entry name" value="HOX"/>
    <property type="match status" value="1"/>
</dbReference>
<keyword evidence="6" id="KW-0804">Transcription</keyword>
<feature type="compositionally biased region" description="Basic and acidic residues" evidence="11">
    <location>
        <begin position="42"/>
        <end position="59"/>
    </location>
</feature>
<dbReference type="SUPFAM" id="SSF46689">
    <property type="entry name" value="Homeodomain-like"/>
    <property type="match status" value="1"/>
</dbReference>
<evidence type="ECO:0000256" key="8">
    <source>
        <dbReference type="PROSITE-ProRule" id="PRU00108"/>
    </source>
</evidence>